<dbReference type="InterPro" id="IPR011004">
    <property type="entry name" value="Trimer_LpxA-like_sf"/>
</dbReference>
<dbReference type="RefSeq" id="WP_133325914.1">
    <property type="nucleotide sequence ID" value="NZ_SMYL01000002.1"/>
</dbReference>
<dbReference type="Proteomes" id="UP000294829">
    <property type="component" value="Unassembled WGS sequence"/>
</dbReference>
<proteinExistence type="predicted"/>
<organism evidence="2 3">
    <name type="scientific">Sapientia aquatica</name>
    <dbReference type="NCBI Taxonomy" id="1549640"/>
    <lineage>
        <taxon>Bacteria</taxon>
        <taxon>Pseudomonadati</taxon>
        <taxon>Pseudomonadota</taxon>
        <taxon>Betaproteobacteria</taxon>
        <taxon>Burkholderiales</taxon>
        <taxon>Oxalobacteraceae</taxon>
        <taxon>Sapientia</taxon>
    </lineage>
</organism>
<keyword evidence="1" id="KW-0812">Transmembrane</keyword>
<keyword evidence="1" id="KW-0472">Membrane</keyword>
<evidence type="ECO:0000313" key="2">
    <source>
        <dbReference type="EMBL" id="TDK67052.1"/>
    </source>
</evidence>
<dbReference type="AlphaFoldDB" id="A0A4R5W3A1"/>
<dbReference type="EMBL" id="SMYL01000002">
    <property type="protein sequence ID" value="TDK67052.1"/>
    <property type="molecule type" value="Genomic_DNA"/>
</dbReference>
<sequence length="346" mass="37887">MNSHLIHLVEFAVFMSAMLLIAFRPAWQEWRTPTDFQPLSVSPDYSIDIDYFAANFYTKVINFLNKESPREHQHKFQLIPASAGVIDWSVVRLPVIAMNSIFAKEVISCQLPIFVNGDLSTVGADNLQSLYTQGKISLGPYSRIRDWAHAKEDISLGHESNAPRRLSSSSSVLLEHGCYFERVNAPTIAFGARKNNSIFNANELIESSFLELSGAIKKTNSLTLIRGDCDIPSGRIYHGSLIVTGRLTVGERSRIIGDVKARDTIVIGAHALIGGALIGEKNIELKEQVCIKGPIISETLITIGADSTVGMHELPTTVSAQRILVDAGVVAHGTVWARDFGVTCPS</sequence>
<keyword evidence="3" id="KW-1185">Reference proteome</keyword>
<accession>A0A4R5W3A1</accession>
<protein>
    <submittedName>
        <fullName evidence="2">Polymer-forming cytoskeletal protein</fullName>
    </submittedName>
</protein>
<evidence type="ECO:0000256" key="1">
    <source>
        <dbReference type="SAM" id="Phobius"/>
    </source>
</evidence>
<gene>
    <name evidence="2" type="ORF">E2I14_04590</name>
</gene>
<evidence type="ECO:0000313" key="3">
    <source>
        <dbReference type="Proteomes" id="UP000294829"/>
    </source>
</evidence>
<comment type="caution">
    <text evidence="2">The sequence shown here is derived from an EMBL/GenBank/DDBJ whole genome shotgun (WGS) entry which is preliminary data.</text>
</comment>
<feature type="transmembrane region" description="Helical" evidence="1">
    <location>
        <begin position="6"/>
        <end position="23"/>
    </location>
</feature>
<dbReference type="Gene3D" id="2.160.10.10">
    <property type="entry name" value="Hexapeptide repeat proteins"/>
    <property type="match status" value="1"/>
</dbReference>
<reference evidence="2 3" key="1">
    <citation type="submission" date="2019-03" db="EMBL/GenBank/DDBJ databases">
        <title>Sapientia aquatica gen. nov., sp. nov., isolated from a crater lake.</title>
        <authorList>
            <person name="Felfoldi T."/>
            <person name="Szabo A."/>
            <person name="Toth E."/>
            <person name="Schumann P."/>
            <person name="Keki Z."/>
            <person name="Marialigeti K."/>
            <person name="Mathe I."/>
        </authorList>
    </citation>
    <scope>NUCLEOTIDE SEQUENCE [LARGE SCALE GENOMIC DNA]</scope>
    <source>
        <strain evidence="2 3">SA-152</strain>
    </source>
</reference>
<dbReference type="SUPFAM" id="SSF51161">
    <property type="entry name" value="Trimeric LpxA-like enzymes"/>
    <property type="match status" value="1"/>
</dbReference>
<keyword evidence="1" id="KW-1133">Transmembrane helix</keyword>
<name>A0A4R5W3A1_9BURK</name>
<dbReference type="OrthoDB" id="8768982at2"/>